<dbReference type="EMBL" id="PGTN01000043">
    <property type="protein sequence ID" value="PJF47573.1"/>
    <property type="molecule type" value="Genomic_DNA"/>
</dbReference>
<dbReference type="Proteomes" id="UP000230790">
    <property type="component" value="Unassembled WGS sequence"/>
</dbReference>
<dbReference type="InterPro" id="IPR013517">
    <property type="entry name" value="FG-GAP"/>
</dbReference>
<feature type="signal peptide" evidence="6">
    <location>
        <begin position="1"/>
        <end position="31"/>
    </location>
</feature>
<reference evidence="7 8" key="1">
    <citation type="submission" date="2017-11" db="EMBL/GenBank/DDBJ databases">
        <title>Evolution of Phototrophy in the Chloroflexi Phylum Driven by Horizontal Gene Transfer.</title>
        <authorList>
            <person name="Ward L.M."/>
            <person name="Hemp J."/>
            <person name="Shih P.M."/>
            <person name="Mcglynn S.E."/>
            <person name="Fischer W."/>
        </authorList>
    </citation>
    <scope>NUCLEOTIDE SEQUENCE [LARGE SCALE GENOMIC DNA]</scope>
    <source>
        <strain evidence="7">JP3_7</strain>
    </source>
</reference>
<dbReference type="PANTHER" id="PTHR21419:SF23">
    <property type="entry name" value="PROTEIN DEFECTIVE IN EXINE FORMATION 1"/>
    <property type="match status" value="1"/>
</dbReference>
<dbReference type="SUPFAM" id="SSF49265">
    <property type="entry name" value="Fibronectin type III"/>
    <property type="match status" value="1"/>
</dbReference>
<dbReference type="InterPro" id="IPR013783">
    <property type="entry name" value="Ig-like_fold"/>
</dbReference>
<dbReference type="Pfam" id="PF13517">
    <property type="entry name" value="FG-GAP_3"/>
    <property type="match status" value="2"/>
</dbReference>
<evidence type="ECO:0000256" key="5">
    <source>
        <dbReference type="ARBA" id="ARBA00023136"/>
    </source>
</evidence>
<evidence type="ECO:0000313" key="7">
    <source>
        <dbReference type="EMBL" id="PJF47573.1"/>
    </source>
</evidence>
<organism evidence="7 8">
    <name type="scientific">Candidatus Thermofonsia Clade 3 bacterium</name>
    <dbReference type="NCBI Taxonomy" id="2364212"/>
    <lineage>
        <taxon>Bacteria</taxon>
        <taxon>Bacillati</taxon>
        <taxon>Chloroflexota</taxon>
        <taxon>Candidatus Thermofontia</taxon>
        <taxon>Candidatus Thermofonsia Clade 3</taxon>
    </lineage>
</organism>
<keyword evidence="3 6" id="KW-0732">Signal</keyword>
<feature type="chain" id="PRO_5014760439" description="Fibronectin type-III domain-containing protein" evidence="6">
    <location>
        <begin position="32"/>
        <end position="1302"/>
    </location>
</feature>
<comment type="subcellular location">
    <subcellularLocation>
        <location evidence="1">Membrane</location>
        <topology evidence="1">Single-pass membrane protein</topology>
    </subcellularLocation>
</comment>
<dbReference type="InterPro" id="IPR028994">
    <property type="entry name" value="Integrin_alpha_N"/>
</dbReference>
<evidence type="ECO:0000313" key="8">
    <source>
        <dbReference type="Proteomes" id="UP000230790"/>
    </source>
</evidence>
<evidence type="ECO:0000256" key="6">
    <source>
        <dbReference type="SAM" id="SignalP"/>
    </source>
</evidence>
<accession>A0A2M8QCN8</accession>
<comment type="caution">
    <text evidence="7">The sequence shown here is derived from an EMBL/GenBank/DDBJ whole genome shotgun (WGS) entry which is preliminary data.</text>
</comment>
<gene>
    <name evidence="7" type="ORF">CUN48_07995</name>
</gene>
<dbReference type="GO" id="GO:0016020">
    <property type="term" value="C:membrane"/>
    <property type="evidence" value="ECO:0007669"/>
    <property type="project" value="UniProtKB-SubCell"/>
</dbReference>
<dbReference type="Gene3D" id="2.130.10.130">
    <property type="entry name" value="Integrin alpha, N-terminal"/>
    <property type="match status" value="2"/>
</dbReference>
<name>A0A2M8QCN8_9CHLR</name>
<dbReference type="InterPro" id="IPR045232">
    <property type="entry name" value="FAM234"/>
</dbReference>
<dbReference type="InterPro" id="IPR036116">
    <property type="entry name" value="FN3_sf"/>
</dbReference>
<evidence type="ECO:0000256" key="2">
    <source>
        <dbReference type="ARBA" id="ARBA00022692"/>
    </source>
</evidence>
<sequence>MKQLWMRQALAQCALLIWLLVAQSATPSARAAPSVPGTGVWIGGMRVMRSSPAVADFNGDGMKEIVVGTYDGRLVVVGWSGGQWQKVWERQVAADINAANPPVLQSQSRIESPVVIADLDQDGVLEIVVTAGGLPADCINGGTLVYRYVSPWQFALYGDWPQPKLDEVGGGPTWGSPDGCWDGIFSSAAVGDIDGDGDLEIIWEGEDRRIHAYHHTGAVVAGWPFHRANGDPLVRGGISSPALGDIDGDGLLEIVVGGTSPRCTLWNTDPCGQTDYSVAPVWALNGDSTLVPGWPKYLPQMVDSSPALGDLDGDNQLDVVVGTGRNQIPGEGGKFVYAWRGNGVPLPGWPQPLIAWAQGSPALADLDGNGGLDVTIGCGHMDNASCTTLYAWQNSGSALPGFPMTPSTTHSLPQALSTQFSPIVADIDGNGQLDIGLAGHNSAGVTYIGANGQMHPDISRNQHMALDGLYAPPMIADVDNDGLLETIIVGEANGGAALYIWDETGPAAPTAMPWPMHRHDNRRTGNYCFTETPPSNPTAFSSSVPTATWTAQPNITVWWAGAGVGGPCPGVPSYSVVWSNSPTTIPDTVVDTAANSATGVNLGDGVWWFHLRTRDSWSNWSTNVIHIGPFWVDRTPPTLAFATASTPALNTWSNSSHITVSLSPGLDAGSGLSGYAVVWDQSPLTLPGPTQNAGPVSSLSYGPLSGAGAWYLHMRSVDQVGNWSPDAAHFGPFRIDREPPSLPGVTGASPSPNTWTAASTLQVQLSAGGDVGSGLNGYSFVWDTIAGTVPDTVADVGPAPNLTTGTTPAVADWYLHVRSVDNAGNASPSVLHYGPFKVDRVPPGAPSVAASSPPSVSWSNASAIVLNLIPAIDAGSGLDGYSVVWDAAPTTQPDAVKDIGNLTSISLTTTANAVMTWYAHLRTVDLVGNAANTTLHYGPFRIDRVAPTSQLVGPPTALSDAAIALAWSGSDVGSGVAGYDVQARQAPSGAWTPWLSNAPSTTLSGAYVPAGPACGQRYEFRARARDQAGNLQAGWSPTQSTLLISAHPISGVVVNNLSQPVYGAQVASADACAALPSDAQGRAFAYFTGSGVYSVSVSHDQFGVLPPLRERAPNDRRPLIVLPPQDNVVTNSHFETTGGWAFFGAAGYTQTAHSGAGGAAILGTGVISQRVVIPAQGVLSVLARVTGNSPGDTASVQVQVDGSLLPLNHAGPQPLRAVASADLLAGRSGQGPGVLHVQEAEPPLEDWRHVALDLRAASGLPVAVVIEAVDVAPAGLNVVVDEVTLGSPASGPRFLYLPAVRR</sequence>
<protein>
    <recommendedName>
        <fullName evidence="9">Fibronectin type-III domain-containing protein</fullName>
    </recommendedName>
</protein>
<keyword evidence="2" id="KW-0812">Transmembrane</keyword>
<keyword evidence="5" id="KW-0472">Membrane</keyword>
<dbReference type="Gene3D" id="2.60.40.10">
    <property type="entry name" value="Immunoglobulins"/>
    <property type="match status" value="1"/>
</dbReference>
<evidence type="ECO:0000256" key="1">
    <source>
        <dbReference type="ARBA" id="ARBA00004167"/>
    </source>
</evidence>
<proteinExistence type="predicted"/>
<dbReference type="PANTHER" id="PTHR21419">
    <property type="match status" value="1"/>
</dbReference>
<evidence type="ECO:0008006" key="9">
    <source>
        <dbReference type="Google" id="ProtNLM"/>
    </source>
</evidence>
<keyword evidence="4" id="KW-1133">Transmembrane helix</keyword>
<evidence type="ECO:0000256" key="4">
    <source>
        <dbReference type="ARBA" id="ARBA00022989"/>
    </source>
</evidence>
<dbReference type="SUPFAM" id="SSF69318">
    <property type="entry name" value="Integrin alpha N-terminal domain"/>
    <property type="match status" value="2"/>
</dbReference>
<evidence type="ECO:0000256" key="3">
    <source>
        <dbReference type="ARBA" id="ARBA00022729"/>
    </source>
</evidence>